<gene>
    <name evidence="2" type="ORF">PanWU01x14_143300</name>
</gene>
<reference evidence="3" key="1">
    <citation type="submission" date="2016-06" db="EMBL/GenBank/DDBJ databases">
        <title>Parallel loss of symbiosis genes in relatives of nitrogen-fixing non-legume Parasponia.</title>
        <authorList>
            <person name="Van Velzen R."/>
            <person name="Holmer R."/>
            <person name="Bu F."/>
            <person name="Rutten L."/>
            <person name="Van Zeijl A."/>
            <person name="Liu W."/>
            <person name="Santuari L."/>
            <person name="Cao Q."/>
            <person name="Sharma T."/>
            <person name="Shen D."/>
            <person name="Roswanjaya Y."/>
            <person name="Wardhani T."/>
            <person name="Kalhor M.S."/>
            <person name="Jansen J."/>
            <person name="Van den Hoogen J."/>
            <person name="Gungor B."/>
            <person name="Hartog M."/>
            <person name="Hontelez J."/>
            <person name="Verver J."/>
            <person name="Yang W.-C."/>
            <person name="Schijlen E."/>
            <person name="Repin R."/>
            <person name="Schilthuizen M."/>
            <person name="Schranz E."/>
            <person name="Heidstra R."/>
            <person name="Miyata K."/>
            <person name="Fedorova E."/>
            <person name="Kohlen W."/>
            <person name="Bisseling T."/>
            <person name="Smit S."/>
            <person name="Geurts R."/>
        </authorList>
    </citation>
    <scope>NUCLEOTIDE SEQUENCE [LARGE SCALE GENOMIC DNA]</scope>
    <source>
        <strain evidence="3">cv. WU1-14</strain>
    </source>
</reference>
<evidence type="ECO:0000313" key="2">
    <source>
        <dbReference type="EMBL" id="PON61671.1"/>
    </source>
</evidence>
<organism evidence="2 3">
    <name type="scientific">Parasponia andersonii</name>
    <name type="common">Sponia andersonii</name>
    <dbReference type="NCBI Taxonomy" id="3476"/>
    <lineage>
        <taxon>Eukaryota</taxon>
        <taxon>Viridiplantae</taxon>
        <taxon>Streptophyta</taxon>
        <taxon>Embryophyta</taxon>
        <taxon>Tracheophyta</taxon>
        <taxon>Spermatophyta</taxon>
        <taxon>Magnoliopsida</taxon>
        <taxon>eudicotyledons</taxon>
        <taxon>Gunneridae</taxon>
        <taxon>Pentapetalae</taxon>
        <taxon>rosids</taxon>
        <taxon>fabids</taxon>
        <taxon>Rosales</taxon>
        <taxon>Cannabaceae</taxon>
        <taxon>Parasponia</taxon>
    </lineage>
</organism>
<protein>
    <submittedName>
        <fullName evidence="2">Uncharacterized protein</fullName>
    </submittedName>
</protein>
<accession>A0A2P5CKV7</accession>
<dbReference type="AlphaFoldDB" id="A0A2P5CKV7"/>
<name>A0A2P5CKV7_PARAD</name>
<feature type="region of interest" description="Disordered" evidence="1">
    <location>
        <begin position="30"/>
        <end position="112"/>
    </location>
</feature>
<feature type="compositionally biased region" description="Basic and acidic residues" evidence="1">
    <location>
        <begin position="32"/>
        <end position="41"/>
    </location>
</feature>
<sequence>MEDALTNLQQITNHINDSLWRLAEGQVVTLPQHERPRDHPARQFGRGIQITKAGNRDQHKTQQERYANCTSKGKSKVTNLPQESGTESSSTNRDHRKPSKRAPIDRDHLSNE</sequence>
<feature type="compositionally biased region" description="Basic and acidic residues" evidence="1">
    <location>
        <begin position="54"/>
        <end position="63"/>
    </location>
</feature>
<feature type="compositionally biased region" description="Basic and acidic residues" evidence="1">
    <location>
        <begin position="102"/>
        <end position="112"/>
    </location>
</feature>
<keyword evidence="3" id="KW-1185">Reference proteome</keyword>
<proteinExistence type="predicted"/>
<evidence type="ECO:0000313" key="3">
    <source>
        <dbReference type="Proteomes" id="UP000237105"/>
    </source>
</evidence>
<feature type="compositionally biased region" description="Polar residues" evidence="1">
    <location>
        <begin position="64"/>
        <end position="91"/>
    </location>
</feature>
<evidence type="ECO:0000256" key="1">
    <source>
        <dbReference type="SAM" id="MobiDB-lite"/>
    </source>
</evidence>
<dbReference type="EMBL" id="JXTB01000119">
    <property type="protein sequence ID" value="PON61671.1"/>
    <property type="molecule type" value="Genomic_DNA"/>
</dbReference>
<dbReference type="Proteomes" id="UP000237105">
    <property type="component" value="Unassembled WGS sequence"/>
</dbReference>
<comment type="caution">
    <text evidence="2">The sequence shown here is derived from an EMBL/GenBank/DDBJ whole genome shotgun (WGS) entry which is preliminary data.</text>
</comment>